<dbReference type="EMBL" id="CP031003">
    <property type="protein sequence ID" value="AXN36181.1"/>
    <property type="molecule type" value="Genomic_DNA"/>
</dbReference>
<protein>
    <submittedName>
        <fullName evidence="2">Fibronectin type III domain-containing protein</fullName>
    </submittedName>
</protein>
<evidence type="ECO:0000313" key="3">
    <source>
        <dbReference type="Proteomes" id="UP000257607"/>
    </source>
</evidence>
<evidence type="ECO:0000313" key="2">
    <source>
        <dbReference type="EMBL" id="AXN36181.1"/>
    </source>
</evidence>
<evidence type="ECO:0000259" key="1">
    <source>
        <dbReference type="Pfam" id="PF18667"/>
    </source>
</evidence>
<dbReference type="InterPro" id="IPR013783">
    <property type="entry name" value="Ig-like_fold"/>
</dbReference>
<reference evidence="2 3" key="1">
    <citation type="submission" date="2018-07" db="EMBL/GenBank/DDBJ databases">
        <title>Lactobacillus curvatus genome sequence.</title>
        <authorList>
            <person name="Prechtl R."/>
        </authorList>
    </citation>
    <scope>NUCLEOTIDE SEQUENCE [LARGE SCALE GENOMIC DNA]</scope>
    <source>
        <strain evidence="2 3">TMW 1.1928</strain>
    </source>
</reference>
<dbReference type="InterPro" id="IPR036116">
    <property type="entry name" value="FN3_sf"/>
</dbReference>
<sequence>MNYKVYEGSTLKTTVSSKTVTITGLMPYTNYTFGVIPNNGLRDGVRKEITVKTPGIRFNIPKTLTVGSTITLRYEEYALGLVPIGNEPSGMFGGGGKQNLSAKVISTANGSSSVEVGSVSTPYASFVDGDTFTAQPDGTCALFSEYKALYY</sequence>
<organism evidence="2 3">
    <name type="scientific">Latilactobacillus curvatus</name>
    <name type="common">Lactobacillus curvatus</name>
    <dbReference type="NCBI Taxonomy" id="28038"/>
    <lineage>
        <taxon>Bacteria</taxon>
        <taxon>Bacillati</taxon>
        <taxon>Bacillota</taxon>
        <taxon>Bacilli</taxon>
        <taxon>Lactobacillales</taxon>
        <taxon>Lactobacillaceae</taxon>
        <taxon>Latilactobacillus</taxon>
    </lineage>
</organism>
<dbReference type="SUPFAM" id="SSF49265">
    <property type="entry name" value="Fibronectin type III"/>
    <property type="match status" value="1"/>
</dbReference>
<gene>
    <name evidence="2" type="ORF">DT351_07285</name>
</gene>
<feature type="domain" description="Baseplate upper protein immunoglobulin like" evidence="1">
    <location>
        <begin position="55"/>
        <end position="151"/>
    </location>
</feature>
<dbReference type="Pfam" id="PF18667">
    <property type="entry name" value="BppU_IgG"/>
    <property type="match status" value="1"/>
</dbReference>
<dbReference type="AlphaFoldDB" id="A0A385AEX7"/>
<dbReference type="RefSeq" id="WP_076789025.1">
    <property type="nucleotide sequence ID" value="NZ_CP015493.1"/>
</dbReference>
<dbReference type="Gene3D" id="2.60.40.10">
    <property type="entry name" value="Immunoglobulins"/>
    <property type="match status" value="1"/>
</dbReference>
<name>A0A385AEX7_LATCU</name>
<dbReference type="Proteomes" id="UP000257607">
    <property type="component" value="Chromosome"/>
</dbReference>
<proteinExistence type="predicted"/>
<accession>A0A385AEX7</accession>
<dbReference type="InterPro" id="IPR041531">
    <property type="entry name" value="BppU_IgG"/>
</dbReference>